<dbReference type="GO" id="GO:0055088">
    <property type="term" value="P:lipid homeostasis"/>
    <property type="evidence" value="ECO:0007669"/>
    <property type="project" value="TreeGrafter"/>
</dbReference>
<dbReference type="Pfam" id="PF22924">
    <property type="entry name" value="ACOX_C_alpha1"/>
    <property type="match status" value="1"/>
</dbReference>
<dbReference type="SUPFAM" id="SSF47203">
    <property type="entry name" value="Acyl-CoA dehydrogenase C-terminal domain-like"/>
    <property type="match status" value="1"/>
</dbReference>
<dbReference type="InterPro" id="IPR036250">
    <property type="entry name" value="AcylCo_DH-like_C"/>
</dbReference>
<dbReference type="GO" id="GO:0033540">
    <property type="term" value="P:fatty acid beta-oxidation using acyl-CoA oxidase"/>
    <property type="evidence" value="ECO:0007669"/>
    <property type="project" value="TreeGrafter"/>
</dbReference>
<gene>
    <name evidence="4" type="ORF">TSIB3V08_LOCUS7343</name>
</gene>
<evidence type="ECO:0000256" key="1">
    <source>
        <dbReference type="ARBA" id="ARBA00004846"/>
    </source>
</evidence>
<dbReference type="Gene3D" id="1.20.140.10">
    <property type="entry name" value="Butyryl-CoA Dehydrogenase, subunit A, domain 3"/>
    <property type="match status" value="1"/>
</dbReference>
<dbReference type="InterPro" id="IPR055060">
    <property type="entry name" value="ACOX_C_alpha1"/>
</dbReference>
<evidence type="ECO:0000259" key="3">
    <source>
        <dbReference type="Pfam" id="PF22924"/>
    </source>
</evidence>
<dbReference type="PANTHER" id="PTHR10909:SF250">
    <property type="entry name" value="PEROXISOMAL ACYL-COENZYME A OXIDASE 1"/>
    <property type="match status" value="1"/>
</dbReference>
<evidence type="ECO:0000313" key="4">
    <source>
        <dbReference type="EMBL" id="CAD7263261.1"/>
    </source>
</evidence>
<dbReference type="InterPro" id="IPR012258">
    <property type="entry name" value="Acyl-CoA_oxidase"/>
</dbReference>
<dbReference type="AlphaFoldDB" id="A0A7R9B197"/>
<feature type="compositionally biased region" description="Polar residues" evidence="2">
    <location>
        <begin position="1"/>
        <end position="10"/>
    </location>
</feature>
<feature type="domain" description="Acyl-CoA oxidase C-alpha1" evidence="3">
    <location>
        <begin position="36"/>
        <end position="79"/>
    </location>
</feature>
<accession>A0A7R9B197</accession>
<dbReference type="PANTHER" id="PTHR10909">
    <property type="entry name" value="ELECTRON TRANSPORT OXIDOREDUCTASE"/>
    <property type="match status" value="1"/>
</dbReference>
<name>A0A7R9B197_TIMSH</name>
<dbReference type="GO" id="GO:0071949">
    <property type="term" value="F:FAD binding"/>
    <property type="evidence" value="ECO:0007669"/>
    <property type="project" value="InterPro"/>
</dbReference>
<dbReference type="GO" id="GO:0003997">
    <property type="term" value="F:acyl-CoA oxidase activity"/>
    <property type="evidence" value="ECO:0007669"/>
    <property type="project" value="InterPro"/>
</dbReference>
<dbReference type="GO" id="GO:0005504">
    <property type="term" value="F:fatty acid binding"/>
    <property type="evidence" value="ECO:0007669"/>
    <property type="project" value="TreeGrafter"/>
</dbReference>
<proteinExistence type="predicted"/>
<sequence length="108" mass="11926">MSSQITSSAPAHNADRYQTKMGDGTYVKSPSDKLTYGTMMFVRVVIVQDVASYLSKAVTIAVRYSAVRRQSELKPGYEVNLDYVNIIDSLNHLKSLGVRACTRMCGKA</sequence>
<organism evidence="4">
    <name type="scientific">Timema shepardi</name>
    <name type="common">Walking stick</name>
    <dbReference type="NCBI Taxonomy" id="629360"/>
    <lineage>
        <taxon>Eukaryota</taxon>
        <taxon>Metazoa</taxon>
        <taxon>Ecdysozoa</taxon>
        <taxon>Arthropoda</taxon>
        <taxon>Hexapoda</taxon>
        <taxon>Insecta</taxon>
        <taxon>Pterygota</taxon>
        <taxon>Neoptera</taxon>
        <taxon>Polyneoptera</taxon>
        <taxon>Phasmatodea</taxon>
        <taxon>Timematodea</taxon>
        <taxon>Timematoidea</taxon>
        <taxon>Timematidae</taxon>
        <taxon>Timema</taxon>
    </lineage>
</organism>
<dbReference type="GO" id="GO:0005777">
    <property type="term" value="C:peroxisome"/>
    <property type="evidence" value="ECO:0007669"/>
    <property type="project" value="InterPro"/>
</dbReference>
<protein>
    <recommendedName>
        <fullName evidence="3">Acyl-CoA oxidase C-alpha1 domain-containing protein</fullName>
    </recommendedName>
</protein>
<reference evidence="4" key="1">
    <citation type="submission" date="2020-11" db="EMBL/GenBank/DDBJ databases">
        <authorList>
            <person name="Tran Van P."/>
        </authorList>
    </citation>
    <scope>NUCLEOTIDE SEQUENCE</scope>
</reference>
<evidence type="ECO:0000256" key="2">
    <source>
        <dbReference type="SAM" id="MobiDB-lite"/>
    </source>
</evidence>
<feature type="region of interest" description="Disordered" evidence="2">
    <location>
        <begin position="1"/>
        <end position="25"/>
    </location>
</feature>
<comment type="pathway">
    <text evidence="1">Lipid metabolism; peroxisomal fatty acid beta-oxidation.</text>
</comment>
<dbReference type="EMBL" id="OC003404">
    <property type="protein sequence ID" value="CAD7263261.1"/>
    <property type="molecule type" value="Genomic_DNA"/>
</dbReference>